<feature type="transmembrane region" description="Helical" evidence="4">
    <location>
        <begin position="307"/>
        <end position="329"/>
    </location>
</feature>
<evidence type="ECO:0000256" key="1">
    <source>
        <dbReference type="ARBA" id="ARBA00022692"/>
    </source>
</evidence>
<dbReference type="GO" id="GO:0022857">
    <property type="term" value="F:transmembrane transporter activity"/>
    <property type="evidence" value="ECO:0007669"/>
    <property type="project" value="InterPro"/>
</dbReference>
<feature type="transmembrane region" description="Helical" evidence="4">
    <location>
        <begin position="39"/>
        <end position="64"/>
    </location>
</feature>
<gene>
    <name evidence="6" type="ORF">H4F90_13840</name>
</gene>
<evidence type="ECO:0000313" key="6">
    <source>
        <dbReference type="EMBL" id="MBB1163050.1"/>
    </source>
</evidence>
<accession>A0A839HTU3</accession>
<dbReference type="InterPro" id="IPR010645">
    <property type="entry name" value="MFS_4"/>
</dbReference>
<evidence type="ECO:0000256" key="3">
    <source>
        <dbReference type="ARBA" id="ARBA00023136"/>
    </source>
</evidence>
<evidence type="ECO:0000256" key="2">
    <source>
        <dbReference type="ARBA" id="ARBA00022989"/>
    </source>
</evidence>
<feature type="transmembrane region" description="Helical" evidence="4">
    <location>
        <begin position="100"/>
        <end position="123"/>
    </location>
</feature>
<keyword evidence="1 4" id="KW-0812">Transmembrane</keyword>
<organism evidence="6 7">
    <name type="scientific">Aquariibacter albus</name>
    <dbReference type="NCBI Taxonomy" id="2759899"/>
    <lineage>
        <taxon>Bacteria</taxon>
        <taxon>Pseudomonadati</taxon>
        <taxon>Pseudomonadota</taxon>
        <taxon>Betaproteobacteria</taxon>
        <taxon>Burkholderiales</taxon>
        <taxon>Sphaerotilaceae</taxon>
        <taxon>Aquariibacter</taxon>
    </lineage>
</organism>
<feature type="transmembrane region" description="Helical" evidence="4">
    <location>
        <begin position="76"/>
        <end position="94"/>
    </location>
</feature>
<feature type="transmembrane region" description="Helical" evidence="4">
    <location>
        <begin position="370"/>
        <end position="389"/>
    </location>
</feature>
<dbReference type="GO" id="GO:0005886">
    <property type="term" value="C:plasma membrane"/>
    <property type="evidence" value="ECO:0007669"/>
    <property type="project" value="TreeGrafter"/>
</dbReference>
<feature type="transmembrane region" description="Helical" evidence="4">
    <location>
        <begin position="341"/>
        <end position="364"/>
    </location>
</feature>
<dbReference type="PANTHER" id="PTHR23537:SF1">
    <property type="entry name" value="SUGAR TRANSPORTER"/>
    <property type="match status" value="1"/>
</dbReference>
<dbReference type="PROSITE" id="PS50850">
    <property type="entry name" value="MFS"/>
    <property type="match status" value="1"/>
</dbReference>
<dbReference type="InterPro" id="IPR020846">
    <property type="entry name" value="MFS_dom"/>
</dbReference>
<sequence>MSLRQPLRAAFGLALAAAVSLGLARFAYALLLPAMRAELGWSYLVAGAMNTANAAGYLAGALLLPRVLARCEARRVLLTGGLATVPLLGLHALAPGELALYALRFLTGVASALSFVAGGVLAARLASLPERGAGPTPRAGLILGLYYGGTGLGIVAASALLPPLLADPPVLSGGWRAGWALLAGVALLATGLTARLSRGLQLAPSRPAVGERFRWAPLRFGLAGYAMFGLGYLGTMTFIVSLLREQGWGPGAAAGFYALLGAGCVASSWLWAGLLQRHRDGRPMALLNGLLALATALPVLWPQALAVLASGLLFGSVFLSVVASTTALVRHNTPPAAWSGGISAFTIVFASAQIVGPSLIGALADGAGNLGRGFLVSAALLALGSLLALGQRAR</sequence>
<keyword evidence="2 4" id="KW-1133">Transmembrane helix</keyword>
<dbReference type="Pfam" id="PF06779">
    <property type="entry name" value="MFS_4"/>
    <property type="match status" value="1"/>
</dbReference>
<dbReference type="PANTHER" id="PTHR23537">
    <property type="match status" value="1"/>
</dbReference>
<dbReference type="SUPFAM" id="SSF103473">
    <property type="entry name" value="MFS general substrate transporter"/>
    <property type="match status" value="1"/>
</dbReference>
<protein>
    <submittedName>
        <fullName evidence="6">YbfB/YjiJ family MFS transporter</fullName>
    </submittedName>
</protein>
<dbReference type="RefSeq" id="WP_182665602.1">
    <property type="nucleotide sequence ID" value="NZ_JACIVI010000006.1"/>
</dbReference>
<keyword evidence="7" id="KW-1185">Reference proteome</keyword>
<reference evidence="6 7" key="1">
    <citation type="submission" date="2020-08" db="EMBL/GenBank/DDBJ databases">
        <title>Aquariorum lacteus gen. nov., sp. nov., a new member of the family Comamonadaceae, isolated from freshwater aquarium.</title>
        <authorList>
            <person name="Chun S.-J."/>
        </authorList>
    </citation>
    <scope>NUCLEOTIDE SEQUENCE [LARGE SCALE GENOMIC DNA]</scope>
    <source>
        <strain evidence="6 7">SJAQ100</strain>
    </source>
</reference>
<dbReference type="Proteomes" id="UP000586093">
    <property type="component" value="Unassembled WGS sequence"/>
</dbReference>
<feature type="transmembrane region" description="Helical" evidence="4">
    <location>
        <begin position="218"/>
        <end position="240"/>
    </location>
</feature>
<feature type="transmembrane region" description="Helical" evidence="4">
    <location>
        <begin position="284"/>
        <end position="301"/>
    </location>
</feature>
<evidence type="ECO:0000313" key="7">
    <source>
        <dbReference type="Proteomes" id="UP000586093"/>
    </source>
</evidence>
<name>A0A839HTU3_9BURK</name>
<feature type="transmembrane region" description="Helical" evidence="4">
    <location>
        <begin position="144"/>
        <end position="165"/>
    </location>
</feature>
<dbReference type="Gene3D" id="1.20.1250.20">
    <property type="entry name" value="MFS general substrate transporter like domains"/>
    <property type="match status" value="2"/>
</dbReference>
<comment type="caution">
    <text evidence="6">The sequence shown here is derived from an EMBL/GenBank/DDBJ whole genome shotgun (WGS) entry which is preliminary data.</text>
</comment>
<feature type="transmembrane region" description="Helical" evidence="4">
    <location>
        <begin position="252"/>
        <end position="272"/>
    </location>
</feature>
<evidence type="ECO:0000259" key="5">
    <source>
        <dbReference type="PROSITE" id="PS50850"/>
    </source>
</evidence>
<dbReference type="AlphaFoldDB" id="A0A839HTU3"/>
<evidence type="ECO:0000256" key="4">
    <source>
        <dbReference type="SAM" id="Phobius"/>
    </source>
</evidence>
<proteinExistence type="predicted"/>
<feature type="domain" description="Major facilitator superfamily (MFS) profile" evidence="5">
    <location>
        <begin position="10"/>
        <end position="394"/>
    </location>
</feature>
<feature type="transmembrane region" description="Helical" evidence="4">
    <location>
        <begin position="177"/>
        <end position="197"/>
    </location>
</feature>
<dbReference type="InterPro" id="IPR036259">
    <property type="entry name" value="MFS_trans_sf"/>
</dbReference>
<keyword evidence="3 4" id="KW-0472">Membrane</keyword>
<dbReference type="EMBL" id="JACIVI010000006">
    <property type="protein sequence ID" value="MBB1163050.1"/>
    <property type="molecule type" value="Genomic_DNA"/>
</dbReference>